<keyword evidence="2" id="KW-1185">Reference proteome</keyword>
<proteinExistence type="predicted"/>
<name>A0A9Q8SSD9_9PEZI</name>
<dbReference type="GeneID" id="73342050"/>
<dbReference type="AlphaFoldDB" id="A0A9Q8SSD9"/>
<gene>
    <name evidence="1" type="ORF">CLUP02_08049</name>
</gene>
<dbReference type="Proteomes" id="UP000830671">
    <property type="component" value="Chromosome 4"/>
</dbReference>
<dbReference type="KEGG" id="clup:CLUP02_08049"/>
<dbReference type="EMBL" id="CP019476">
    <property type="protein sequence ID" value="UQC82560.1"/>
    <property type="molecule type" value="Genomic_DNA"/>
</dbReference>
<reference evidence="1" key="1">
    <citation type="journal article" date="2021" name="Mol. Plant Microbe Interact.">
        <title>Complete Genome Sequence of the Plant-Pathogenic Fungus Colletotrichum lupini.</title>
        <authorList>
            <person name="Baroncelli R."/>
            <person name="Pensec F."/>
            <person name="Da Lio D."/>
            <person name="Boufleur T."/>
            <person name="Vicente I."/>
            <person name="Sarrocco S."/>
            <person name="Picot A."/>
            <person name="Baraldi E."/>
            <person name="Sukno S."/>
            <person name="Thon M."/>
            <person name="Le Floch G."/>
        </authorList>
    </citation>
    <scope>NUCLEOTIDE SEQUENCE</scope>
    <source>
        <strain evidence="1">IMI 504893</strain>
    </source>
</reference>
<dbReference type="RefSeq" id="XP_049144183.1">
    <property type="nucleotide sequence ID" value="XM_049287040.1"/>
</dbReference>
<protein>
    <submittedName>
        <fullName evidence="1">Uncharacterized protein</fullName>
    </submittedName>
</protein>
<evidence type="ECO:0000313" key="1">
    <source>
        <dbReference type="EMBL" id="UQC82560.1"/>
    </source>
</evidence>
<organism evidence="1 2">
    <name type="scientific">Colletotrichum lupini</name>
    <dbReference type="NCBI Taxonomy" id="145971"/>
    <lineage>
        <taxon>Eukaryota</taxon>
        <taxon>Fungi</taxon>
        <taxon>Dikarya</taxon>
        <taxon>Ascomycota</taxon>
        <taxon>Pezizomycotina</taxon>
        <taxon>Sordariomycetes</taxon>
        <taxon>Hypocreomycetidae</taxon>
        <taxon>Glomerellales</taxon>
        <taxon>Glomerellaceae</taxon>
        <taxon>Colletotrichum</taxon>
        <taxon>Colletotrichum acutatum species complex</taxon>
    </lineage>
</organism>
<sequence>MAQGVLCFSDWIRMKDFKGRNTGRRSFLRSRGERPFYLLPILEPKVSGRHRARSRHPSRYDTRVPERIQPTVRFDLLESTISPQPTFEKLSTPVHVFFSTRNWGVIFHLSGTPSISNPAPRAWLSWNARFNVRTDEITNTYPQKCESRFSGATFSVVDRKLLWTRI</sequence>
<evidence type="ECO:0000313" key="2">
    <source>
        <dbReference type="Proteomes" id="UP000830671"/>
    </source>
</evidence>
<accession>A0A9Q8SSD9</accession>